<proteinExistence type="predicted"/>
<evidence type="ECO:0000313" key="1">
    <source>
        <dbReference type="EMBL" id="GIY26866.1"/>
    </source>
</evidence>
<organism evidence="1 2">
    <name type="scientific">Caerostris darwini</name>
    <dbReference type="NCBI Taxonomy" id="1538125"/>
    <lineage>
        <taxon>Eukaryota</taxon>
        <taxon>Metazoa</taxon>
        <taxon>Ecdysozoa</taxon>
        <taxon>Arthropoda</taxon>
        <taxon>Chelicerata</taxon>
        <taxon>Arachnida</taxon>
        <taxon>Araneae</taxon>
        <taxon>Araneomorphae</taxon>
        <taxon>Entelegynae</taxon>
        <taxon>Araneoidea</taxon>
        <taxon>Araneidae</taxon>
        <taxon>Caerostris</taxon>
    </lineage>
</organism>
<dbReference type="EMBL" id="BPLQ01006978">
    <property type="protein sequence ID" value="GIY26866.1"/>
    <property type="molecule type" value="Genomic_DNA"/>
</dbReference>
<reference evidence="1 2" key="1">
    <citation type="submission" date="2021-06" db="EMBL/GenBank/DDBJ databases">
        <title>Caerostris darwini draft genome.</title>
        <authorList>
            <person name="Kono N."/>
            <person name="Arakawa K."/>
        </authorList>
    </citation>
    <scope>NUCLEOTIDE SEQUENCE [LARGE SCALE GENOMIC DNA]</scope>
</reference>
<comment type="caution">
    <text evidence="1">The sequence shown here is derived from an EMBL/GenBank/DDBJ whole genome shotgun (WGS) entry which is preliminary data.</text>
</comment>
<keyword evidence="2" id="KW-1185">Reference proteome</keyword>
<evidence type="ECO:0000313" key="2">
    <source>
        <dbReference type="Proteomes" id="UP001054837"/>
    </source>
</evidence>
<dbReference type="Proteomes" id="UP001054837">
    <property type="component" value="Unassembled WGS sequence"/>
</dbReference>
<dbReference type="AlphaFoldDB" id="A0AAV4S110"/>
<accession>A0AAV4S110</accession>
<protein>
    <submittedName>
        <fullName evidence="1">Uncharacterized protein</fullName>
    </submittedName>
</protein>
<gene>
    <name evidence="1" type="ORF">CDAR_480771</name>
</gene>
<sequence length="85" mass="9854">MTLPRKDLMKLTNSKTAVRFCRAIVHHPWETTSIKRPGLHPAKESHFLEVPNEIFGDNLKTDKECNISPNGQKNSAIYMIWFINF</sequence>
<name>A0AAV4S110_9ARAC</name>